<sequence length="350" mass="37380">MMCGKHKDREAFPKIALTVGNIPHLQREAWRQHSHGHDIPHSNNIPHGHDIPHSNNIPHGDDIPQHPPTGQSELSSPGGVKVGLGGAESATPRKSGRDEEEEAAETLVALSCTPTKRIKPPDSTKHAATPAKHAPAAARSSDDRSTGVSPASGDTCRRSPRAVPLVAGADNADFARRVMEVVMPAMTDIIAGNRTRGLPPGGIVDATARAVERTVSLANLARVQSQAADAARRRVSPGGAHTSQQGNAVQDVSGTDSRSATGVHQPPGVGGRIDAQRNASAESEIERVTAQDRATEGAMNRDCRRAEKENKVEAGKMLEKSRKTSSRGKSRESWQKVDVDKFLSKLHYHE</sequence>
<feature type="compositionally biased region" description="Low complexity" evidence="1">
    <location>
        <begin position="126"/>
        <end position="139"/>
    </location>
</feature>
<dbReference type="GeneID" id="106808498"/>
<feature type="compositionally biased region" description="Basic and acidic residues" evidence="1">
    <location>
        <begin position="329"/>
        <end position="338"/>
    </location>
</feature>
<proteinExistence type="predicted"/>
<evidence type="ECO:0000256" key="1">
    <source>
        <dbReference type="SAM" id="MobiDB-lite"/>
    </source>
</evidence>
<keyword evidence="2" id="KW-1185">Reference proteome</keyword>
<feature type="compositionally biased region" description="Polar residues" evidence="1">
    <location>
        <begin position="241"/>
        <end position="262"/>
    </location>
</feature>
<gene>
    <name evidence="3" type="primary">LOC106808498</name>
</gene>
<feature type="region of interest" description="Disordered" evidence="1">
    <location>
        <begin position="228"/>
        <end position="338"/>
    </location>
</feature>
<protein>
    <submittedName>
        <fullName evidence="3">Uncharacterized protein LOC106808498</fullName>
    </submittedName>
</protein>
<feature type="region of interest" description="Disordered" evidence="1">
    <location>
        <begin position="30"/>
        <end position="159"/>
    </location>
</feature>
<reference evidence="3" key="1">
    <citation type="submission" date="2025-08" db="UniProtKB">
        <authorList>
            <consortium name="RefSeq"/>
        </authorList>
    </citation>
    <scope>IDENTIFICATION</scope>
</reference>
<feature type="compositionally biased region" description="Basic and acidic residues" evidence="1">
    <location>
        <begin position="284"/>
        <end position="322"/>
    </location>
</feature>
<organism evidence="2 3">
    <name type="scientific">Priapulus caudatus</name>
    <name type="common">Priapulid worm</name>
    <dbReference type="NCBI Taxonomy" id="37621"/>
    <lineage>
        <taxon>Eukaryota</taxon>
        <taxon>Metazoa</taxon>
        <taxon>Ecdysozoa</taxon>
        <taxon>Scalidophora</taxon>
        <taxon>Priapulida</taxon>
        <taxon>Priapulimorpha</taxon>
        <taxon>Priapulimorphida</taxon>
        <taxon>Priapulidae</taxon>
        <taxon>Priapulus</taxon>
    </lineage>
</organism>
<dbReference type="Proteomes" id="UP000695022">
    <property type="component" value="Unplaced"/>
</dbReference>
<name>A0ABM1E3F5_PRICU</name>
<feature type="compositionally biased region" description="Basic and acidic residues" evidence="1">
    <location>
        <begin position="30"/>
        <end position="40"/>
    </location>
</feature>
<dbReference type="RefSeq" id="XP_014666726.1">
    <property type="nucleotide sequence ID" value="XM_014811240.1"/>
</dbReference>
<evidence type="ECO:0000313" key="2">
    <source>
        <dbReference type="Proteomes" id="UP000695022"/>
    </source>
</evidence>
<accession>A0ABM1E3F5</accession>
<evidence type="ECO:0000313" key="3">
    <source>
        <dbReference type="RefSeq" id="XP_014666726.1"/>
    </source>
</evidence>